<dbReference type="EMBL" id="PUBV01000008">
    <property type="protein sequence ID" value="PWB07997.1"/>
    <property type="molecule type" value="Genomic_DNA"/>
</dbReference>
<gene>
    <name evidence="1" type="ORF">C5O25_05225</name>
</gene>
<dbReference type="AlphaFoldDB" id="A0A2V1IYD3"/>
<organism evidence="1 2">
    <name type="scientific">Paramuribaculum intestinale</name>
    <dbReference type="NCBI Taxonomy" id="2094151"/>
    <lineage>
        <taxon>Bacteria</taxon>
        <taxon>Pseudomonadati</taxon>
        <taxon>Bacteroidota</taxon>
        <taxon>Bacteroidia</taxon>
        <taxon>Bacteroidales</taxon>
        <taxon>Muribaculaceae</taxon>
        <taxon>Paramuribaculum</taxon>
    </lineage>
</organism>
<name>A0A2V1IYD3_9BACT</name>
<sequence>MIFRGAIYLVNRGANSLSFSIRFRDKVYSGKILRHIPENYFTEIDIPSEAPEKCLATRKDSTLIIVWCNLFADDKKVCETVKTILTAEK</sequence>
<comment type="caution">
    <text evidence="1">The sequence shown here is derived from an EMBL/GenBank/DDBJ whole genome shotgun (WGS) entry which is preliminary data.</text>
</comment>
<accession>A0A2V1IYD3</accession>
<proteinExistence type="predicted"/>
<evidence type="ECO:0000313" key="1">
    <source>
        <dbReference type="EMBL" id="PWB07997.1"/>
    </source>
</evidence>
<reference evidence="2" key="1">
    <citation type="submission" date="2018-02" db="EMBL/GenBank/DDBJ databases">
        <authorList>
            <person name="Clavel T."/>
            <person name="Strowig T."/>
        </authorList>
    </citation>
    <scope>NUCLEOTIDE SEQUENCE [LARGE SCALE GENOMIC DNA]</scope>
    <source>
        <strain evidence="2">DSM 100764</strain>
    </source>
</reference>
<keyword evidence="2" id="KW-1185">Reference proteome</keyword>
<evidence type="ECO:0000313" key="2">
    <source>
        <dbReference type="Proteomes" id="UP000244925"/>
    </source>
</evidence>
<dbReference type="Proteomes" id="UP000244925">
    <property type="component" value="Unassembled WGS sequence"/>
</dbReference>
<protein>
    <submittedName>
        <fullName evidence="1">Uncharacterized protein</fullName>
    </submittedName>
</protein>